<feature type="region of interest" description="Disordered" evidence="1">
    <location>
        <begin position="138"/>
        <end position="180"/>
    </location>
</feature>
<dbReference type="CDD" id="cd04182">
    <property type="entry name" value="GT_2_like_f"/>
    <property type="match status" value="1"/>
</dbReference>
<dbReference type="AlphaFoldDB" id="A0A839PWF1"/>
<dbReference type="PANTHER" id="PTHR43777:SF1">
    <property type="entry name" value="MOLYBDENUM COFACTOR CYTIDYLYLTRANSFERASE"/>
    <property type="match status" value="1"/>
</dbReference>
<dbReference type="SUPFAM" id="SSF53448">
    <property type="entry name" value="Nucleotide-diphospho-sugar transferases"/>
    <property type="match status" value="1"/>
</dbReference>
<gene>
    <name evidence="3" type="ORF">FHW14_002586</name>
</gene>
<dbReference type="RefSeq" id="WP_221186423.1">
    <property type="nucleotide sequence ID" value="NZ_JACHVT010000005.1"/>
</dbReference>
<protein>
    <submittedName>
        <fullName evidence="3">Nicotine blue oxidoreductase</fullName>
        <ecNumber evidence="3">1.1.1.328</ecNumber>
    </submittedName>
</protein>
<evidence type="ECO:0000259" key="2">
    <source>
        <dbReference type="Pfam" id="PF12804"/>
    </source>
</evidence>
<evidence type="ECO:0000256" key="1">
    <source>
        <dbReference type="SAM" id="MobiDB-lite"/>
    </source>
</evidence>
<dbReference type="Pfam" id="PF12804">
    <property type="entry name" value="NTP_transf_3"/>
    <property type="match status" value="1"/>
</dbReference>
<dbReference type="Proteomes" id="UP000590811">
    <property type="component" value="Unassembled WGS sequence"/>
</dbReference>
<accession>A0A839PWF1</accession>
<dbReference type="GO" id="GO:0016491">
    <property type="term" value="F:oxidoreductase activity"/>
    <property type="evidence" value="ECO:0007669"/>
    <property type="project" value="UniProtKB-KW"/>
</dbReference>
<keyword evidence="3" id="KW-0560">Oxidoreductase</keyword>
<reference evidence="3 4" key="1">
    <citation type="submission" date="2020-08" db="EMBL/GenBank/DDBJ databases">
        <title>Genomic Encyclopedia of Type Strains, Phase IV (KMG-V): Genome sequencing to study the core and pangenomes of soil and plant-associated prokaryotes.</title>
        <authorList>
            <person name="Whitman W."/>
        </authorList>
    </citation>
    <scope>NUCLEOTIDE SEQUENCE [LARGE SCALE GENOMIC DNA]</scope>
    <source>
        <strain evidence="3 4">B3ACCR2</strain>
    </source>
</reference>
<name>A0A839PWF1_9MICO</name>
<dbReference type="GO" id="GO:0016779">
    <property type="term" value="F:nucleotidyltransferase activity"/>
    <property type="evidence" value="ECO:0007669"/>
    <property type="project" value="UniProtKB-ARBA"/>
</dbReference>
<comment type="caution">
    <text evidence="3">The sequence shown here is derived from an EMBL/GenBank/DDBJ whole genome shotgun (WGS) entry which is preliminary data.</text>
</comment>
<sequence length="252" mass="25763">MTTPRMPFPRVPHVRGLLLAAGSGRRMGGPKALVRTGPDRPTLVEHAVTSLLDGGCDGVTVVVGAAGPEVTAIVAALGRDVDVVQCIDHLEGMGASVRSGLTSVTTANREGRDPVDAVLVSLVDLPDVGPEVVDRLLQSSAPAADNTDTTGATDSPARGAAVDATPDPTAAQSDAGRPASGWRSVLARTAYEGTPGHPVVIGRDHWAAVAEAAVGDRGARDHFRTNEHVLVECGDLATGVDVDTPDELASRG</sequence>
<dbReference type="EC" id="1.1.1.328" evidence="3"/>
<dbReference type="InterPro" id="IPR025877">
    <property type="entry name" value="MobA-like_NTP_Trfase"/>
</dbReference>
<evidence type="ECO:0000313" key="3">
    <source>
        <dbReference type="EMBL" id="MBB2987403.1"/>
    </source>
</evidence>
<dbReference type="InterPro" id="IPR029044">
    <property type="entry name" value="Nucleotide-diphossugar_trans"/>
</dbReference>
<feature type="compositionally biased region" description="Low complexity" evidence="1">
    <location>
        <begin position="141"/>
        <end position="171"/>
    </location>
</feature>
<dbReference type="EMBL" id="JACHVT010000005">
    <property type="protein sequence ID" value="MBB2987403.1"/>
    <property type="molecule type" value="Genomic_DNA"/>
</dbReference>
<dbReference type="Gene3D" id="3.90.550.10">
    <property type="entry name" value="Spore Coat Polysaccharide Biosynthesis Protein SpsA, Chain A"/>
    <property type="match status" value="1"/>
</dbReference>
<feature type="domain" description="MobA-like NTP transferase" evidence="2">
    <location>
        <begin position="16"/>
        <end position="227"/>
    </location>
</feature>
<dbReference type="PANTHER" id="PTHR43777">
    <property type="entry name" value="MOLYBDENUM COFACTOR CYTIDYLYLTRANSFERASE"/>
    <property type="match status" value="1"/>
</dbReference>
<proteinExistence type="predicted"/>
<evidence type="ECO:0000313" key="4">
    <source>
        <dbReference type="Proteomes" id="UP000590811"/>
    </source>
</evidence>
<organism evidence="3 4">
    <name type="scientific">Terracoccus luteus</name>
    <dbReference type="NCBI Taxonomy" id="53356"/>
    <lineage>
        <taxon>Bacteria</taxon>
        <taxon>Bacillati</taxon>
        <taxon>Actinomycetota</taxon>
        <taxon>Actinomycetes</taxon>
        <taxon>Micrococcales</taxon>
        <taxon>Intrasporangiaceae</taxon>
        <taxon>Terracoccus</taxon>
    </lineage>
</organism>